<organism evidence="2 3">
    <name type="scientific">Ferrimonas pelagia</name>
    <dbReference type="NCBI Taxonomy" id="1177826"/>
    <lineage>
        <taxon>Bacteria</taxon>
        <taxon>Pseudomonadati</taxon>
        <taxon>Pseudomonadota</taxon>
        <taxon>Gammaproteobacteria</taxon>
        <taxon>Alteromonadales</taxon>
        <taxon>Ferrimonadaceae</taxon>
        <taxon>Ferrimonas</taxon>
    </lineage>
</organism>
<evidence type="ECO:0000313" key="3">
    <source>
        <dbReference type="Proteomes" id="UP001499988"/>
    </source>
</evidence>
<name>A0ABP9F4T3_9GAMM</name>
<evidence type="ECO:0008006" key="4">
    <source>
        <dbReference type="Google" id="ProtNLM"/>
    </source>
</evidence>
<keyword evidence="3" id="KW-1185">Reference proteome</keyword>
<evidence type="ECO:0000313" key="2">
    <source>
        <dbReference type="EMBL" id="GAA4893803.1"/>
    </source>
</evidence>
<feature type="region of interest" description="Disordered" evidence="1">
    <location>
        <begin position="145"/>
        <end position="180"/>
    </location>
</feature>
<dbReference type="Proteomes" id="UP001499988">
    <property type="component" value="Unassembled WGS sequence"/>
</dbReference>
<reference evidence="3" key="1">
    <citation type="journal article" date="2019" name="Int. J. Syst. Evol. Microbiol.">
        <title>The Global Catalogue of Microorganisms (GCM) 10K type strain sequencing project: providing services to taxonomists for standard genome sequencing and annotation.</title>
        <authorList>
            <consortium name="The Broad Institute Genomics Platform"/>
            <consortium name="The Broad Institute Genome Sequencing Center for Infectious Disease"/>
            <person name="Wu L."/>
            <person name="Ma J."/>
        </authorList>
    </citation>
    <scope>NUCLEOTIDE SEQUENCE [LARGE SCALE GENOMIC DNA]</scope>
    <source>
        <strain evidence="3">JCM 18401</strain>
    </source>
</reference>
<comment type="caution">
    <text evidence="2">The sequence shown here is derived from an EMBL/GenBank/DDBJ whole genome shotgun (WGS) entry which is preliminary data.</text>
</comment>
<gene>
    <name evidence="2" type="ORF">GCM10023333_28710</name>
</gene>
<sequence>MGKKKQIKKLKKQLAKAQYANAAPSAAMDPAASAMLDDMMGEQSGLVKDLVRMLGVDDQEFWKGAMIGATAALLLSNDNVRNSLMTMVSSGGEKLKSGGVKAKETVFDSANSVKQTAQTTAANVKQTVHTGSEIFKETYQAGKSGFDASMERHNHIGKSKPEEPAPSSDIPAQEELADEQ</sequence>
<proteinExistence type="predicted"/>
<evidence type="ECO:0000256" key="1">
    <source>
        <dbReference type="SAM" id="MobiDB-lite"/>
    </source>
</evidence>
<feature type="compositionally biased region" description="Basic and acidic residues" evidence="1">
    <location>
        <begin position="149"/>
        <end position="163"/>
    </location>
</feature>
<dbReference type="EMBL" id="BAABJZ010000091">
    <property type="protein sequence ID" value="GAA4893803.1"/>
    <property type="molecule type" value="Genomic_DNA"/>
</dbReference>
<accession>A0ABP9F4T3</accession>
<protein>
    <recommendedName>
        <fullName evidence="4">YtxH-like protein</fullName>
    </recommendedName>
</protein>
<dbReference type="RefSeq" id="WP_345336121.1">
    <property type="nucleotide sequence ID" value="NZ_BAABJZ010000091.1"/>
</dbReference>